<proteinExistence type="predicted"/>
<organism evidence="1 2">
    <name type="scientific">Desulfallas thermosapovorans DSM 6562</name>
    <dbReference type="NCBI Taxonomy" id="1121431"/>
    <lineage>
        <taxon>Bacteria</taxon>
        <taxon>Bacillati</taxon>
        <taxon>Bacillota</taxon>
        <taxon>Clostridia</taxon>
        <taxon>Eubacteriales</taxon>
        <taxon>Desulfallaceae</taxon>
        <taxon>Desulfallas</taxon>
    </lineage>
</organism>
<evidence type="ECO:0000313" key="1">
    <source>
        <dbReference type="EMBL" id="TYO94435.1"/>
    </source>
</evidence>
<dbReference type="RefSeq" id="WP_166512386.1">
    <property type="nucleotide sequence ID" value="NZ_VNHM01000015.1"/>
</dbReference>
<dbReference type="Gene3D" id="1.20.1260.10">
    <property type="match status" value="1"/>
</dbReference>
<name>A0A5S4ZNV8_9FIRM</name>
<dbReference type="InterPro" id="IPR012347">
    <property type="entry name" value="Ferritin-like"/>
</dbReference>
<dbReference type="AlphaFoldDB" id="A0A5S4ZNV8"/>
<gene>
    <name evidence="1" type="ORF">LX24_02419</name>
</gene>
<accession>A0A5S4ZNV8</accession>
<reference evidence="1 2" key="1">
    <citation type="submission" date="2019-07" db="EMBL/GenBank/DDBJ databases">
        <title>Genomic Encyclopedia of Type Strains, Phase I: the one thousand microbial genomes (KMG-I) project.</title>
        <authorList>
            <person name="Kyrpides N."/>
        </authorList>
    </citation>
    <scope>NUCLEOTIDE SEQUENCE [LARGE SCALE GENOMIC DNA]</scope>
    <source>
        <strain evidence="1 2">DSM 6562</strain>
    </source>
</reference>
<dbReference type="EMBL" id="VNHM01000015">
    <property type="protein sequence ID" value="TYO94435.1"/>
    <property type="molecule type" value="Genomic_DNA"/>
</dbReference>
<protein>
    <submittedName>
        <fullName evidence="1">Uncharacterized protein</fullName>
    </submittedName>
</protein>
<keyword evidence="2" id="KW-1185">Reference proteome</keyword>
<evidence type="ECO:0000313" key="2">
    <source>
        <dbReference type="Proteomes" id="UP000323166"/>
    </source>
</evidence>
<comment type="caution">
    <text evidence="1">The sequence shown here is derived from an EMBL/GenBank/DDBJ whole genome shotgun (WGS) entry which is preliminary data.</text>
</comment>
<dbReference type="Proteomes" id="UP000323166">
    <property type="component" value="Unassembled WGS sequence"/>
</dbReference>
<sequence length="71" mass="7887">MSRITTGEMLQLRELLQMETNSVAKAKATLNLIQDEELLTLAKSGVQASEARIKGLQKFISDNDMVKAEVH</sequence>